<name>A0A0D0RJT3_PSEFL</name>
<evidence type="ECO:0000313" key="2">
    <source>
        <dbReference type="EMBL" id="KIR19752.1"/>
    </source>
</evidence>
<dbReference type="AlphaFoldDB" id="A0A0D0RJT3"/>
<feature type="compositionally biased region" description="Basic residues" evidence="1">
    <location>
        <begin position="11"/>
        <end position="26"/>
    </location>
</feature>
<feature type="region of interest" description="Disordered" evidence="1">
    <location>
        <begin position="1"/>
        <end position="28"/>
    </location>
</feature>
<reference evidence="2 3" key="1">
    <citation type="submission" date="2015-01" db="EMBL/GenBank/DDBJ databases">
        <title>Genome sequence of the beneficial rhizobacterium Pseudomonas fluorescens 2-79.</title>
        <authorList>
            <person name="Thuermer A."/>
            <person name="Daniel R."/>
        </authorList>
    </citation>
    <scope>NUCLEOTIDE SEQUENCE [LARGE SCALE GENOMIC DNA]</scope>
    <source>
        <strain evidence="2 3">2-79</strain>
    </source>
</reference>
<gene>
    <name evidence="2" type="ORF">PFLU3_48000</name>
</gene>
<feature type="compositionally biased region" description="Basic and acidic residues" evidence="1">
    <location>
        <begin position="1"/>
        <end position="10"/>
    </location>
</feature>
<dbReference type="EMBL" id="JXCQ01000068">
    <property type="protein sequence ID" value="KIR19752.1"/>
    <property type="molecule type" value="Genomic_DNA"/>
</dbReference>
<organism evidence="2 3">
    <name type="scientific">Pseudomonas fluorescens</name>
    <dbReference type="NCBI Taxonomy" id="294"/>
    <lineage>
        <taxon>Bacteria</taxon>
        <taxon>Pseudomonadati</taxon>
        <taxon>Pseudomonadota</taxon>
        <taxon>Gammaproteobacteria</taxon>
        <taxon>Pseudomonadales</taxon>
        <taxon>Pseudomonadaceae</taxon>
        <taxon>Pseudomonas</taxon>
    </lineage>
</organism>
<dbReference type="PATRIC" id="fig|294.125.peg.4932"/>
<feature type="compositionally biased region" description="Basic and acidic residues" evidence="1">
    <location>
        <begin position="54"/>
        <end position="76"/>
    </location>
</feature>
<dbReference type="Proteomes" id="UP000032210">
    <property type="component" value="Unassembled WGS sequence"/>
</dbReference>
<protein>
    <submittedName>
        <fullName evidence="2">Uncharacterized protein</fullName>
    </submittedName>
</protein>
<evidence type="ECO:0000313" key="3">
    <source>
        <dbReference type="Proteomes" id="UP000032210"/>
    </source>
</evidence>
<sequence>MGEDATTDHEHRRRTNHRQAFHHARRRPQDCATDATRHLARLLSEPQAQIIQLDDTRHRPVDARGHDNRNAGQHDHLRDTTGLIVDYSAETQINFLNVSEVSSNHPEIWALRAVDKRYQSSFRYGQMNSPFEYEKVRYIYTESRKLQIAE</sequence>
<evidence type="ECO:0000256" key="1">
    <source>
        <dbReference type="SAM" id="MobiDB-lite"/>
    </source>
</evidence>
<feature type="region of interest" description="Disordered" evidence="1">
    <location>
        <begin position="50"/>
        <end position="76"/>
    </location>
</feature>
<comment type="caution">
    <text evidence="2">The sequence shown here is derived from an EMBL/GenBank/DDBJ whole genome shotgun (WGS) entry which is preliminary data.</text>
</comment>
<accession>A0A0D0RJT3</accession>
<proteinExistence type="predicted"/>